<dbReference type="EMBL" id="JAUNZN010000018">
    <property type="protein sequence ID" value="KAK4810979.1"/>
    <property type="molecule type" value="Genomic_DNA"/>
</dbReference>
<accession>A0AAN7RKY5</accession>
<dbReference type="Proteomes" id="UP001333110">
    <property type="component" value="Unassembled WGS sequence"/>
</dbReference>
<reference evidence="1 2" key="1">
    <citation type="journal article" date="2023" name="J. Hered.">
        <title>Chromosome-level genome of the wood stork (Mycteria americana) provides insight into avian chromosome evolution.</title>
        <authorList>
            <person name="Flamio R. Jr."/>
            <person name="Ramstad K.M."/>
        </authorList>
    </citation>
    <scope>NUCLEOTIDE SEQUENCE [LARGE SCALE GENOMIC DNA]</scope>
    <source>
        <strain evidence="1">JAX WOST 10</strain>
    </source>
</reference>
<sequence length="133" mass="15475">MQTQYNYAIIMNVPYVLKARFLLKKYTFLGAGYRKSNRDDVKSSWNYDLLRTLPAEGTSFSSFFFRSILVEFLGYFTWFGFSTFGNVEPMVKTLVRQAVPLQPMEVNGGADIHLQPMEDPMPEQQVDVPWRKL</sequence>
<comment type="caution">
    <text evidence="1">The sequence shown here is derived from an EMBL/GenBank/DDBJ whole genome shotgun (WGS) entry which is preliminary data.</text>
</comment>
<proteinExistence type="predicted"/>
<gene>
    <name evidence="1" type="ORF">QYF61_014451</name>
</gene>
<name>A0AAN7RKY5_MYCAM</name>
<keyword evidence="2" id="KW-1185">Reference proteome</keyword>
<dbReference type="AlphaFoldDB" id="A0AAN7RKY5"/>
<evidence type="ECO:0000313" key="1">
    <source>
        <dbReference type="EMBL" id="KAK4810979.1"/>
    </source>
</evidence>
<evidence type="ECO:0000313" key="2">
    <source>
        <dbReference type="Proteomes" id="UP001333110"/>
    </source>
</evidence>
<organism evidence="1 2">
    <name type="scientific">Mycteria americana</name>
    <name type="common">Wood stork</name>
    <dbReference type="NCBI Taxonomy" id="33587"/>
    <lineage>
        <taxon>Eukaryota</taxon>
        <taxon>Metazoa</taxon>
        <taxon>Chordata</taxon>
        <taxon>Craniata</taxon>
        <taxon>Vertebrata</taxon>
        <taxon>Euteleostomi</taxon>
        <taxon>Archelosauria</taxon>
        <taxon>Archosauria</taxon>
        <taxon>Dinosauria</taxon>
        <taxon>Saurischia</taxon>
        <taxon>Theropoda</taxon>
        <taxon>Coelurosauria</taxon>
        <taxon>Aves</taxon>
        <taxon>Neognathae</taxon>
        <taxon>Neoaves</taxon>
        <taxon>Aequornithes</taxon>
        <taxon>Ciconiiformes</taxon>
        <taxon>Ciconiidae</taxon>
        <taxon>Mycteria</taxon>
    </lineage>
</organism>
<protein>
    <submittedName>
        <fullName evidence="1">Uncharacterized protein</fullName>
    </submittedName>
</protein>